<name>A0A4D7CSR2_9ENTE</name>
<proteinExistence type="predicted"/>
<evidence type="ECO:0000313" key="1">
    <source>
        <dbReference type="EMBL" id="QCI86153.1"/>
    </source>
</evidence>
<dbReference type="AlphaFoldDB" id="A0A4D7CSR2"/>
<evidence type="ECO:0000313" key="2">
    <source>
        <dbReference type="Proteomes" id="UP000298615"/>
    </source>
</evidence>
<dbReference type="Proteomes" id="UP000298615">
    <property type="component" value="Chromosome"/>
</dbReference>
<gene>
    <name evidence="1" type="ORF">FA707_03890</name>
</gene>
<dbReference type="RefSeq" id="WP_136952988.1">
    <property type="nucleotide sequence ID" value="NZ_CP039712.1"/>
</dbReference>
<dbReference type="OrthoDB" id="2181248at2"/>
<organism evidence="1 2">
    <name type="scientific">Vagococcus zengguangii</name>
    <dbReference type="NCBI Taxonomy" id="2571750"/>
    <lineage>
        <taxon>Bacteria</taxon>
        <taxon>Bacillati</taxon>
        <taxon>Bacillota</taxon>
        <taxon>Bacilli</taxon>
        <taxon>Lactobacillales</taxon>
        <taxon>Enterococcaceae</taxon>
        <taxon>Vagococcus</taxon>
    </lineage>
</organism>
<dbReference type="KEGG" id="vao:FA707_03890"/>
<sequence length="222" mass="26035">MTGEKSVNEWLSAENYLYNVTPVLFIIGAFVLFLMIFLLLYVKKKEFKLKMPLLVGGLVMLAGMTFYLNIANTKHGWYRRENVNVTSAMRDRQKKIFGYNYQHYTPPKLFDKARIEATGLYDSQPLTNSEGITYVGETEHLYYFKIYKKLYNISKNADFVVFTEETVEPRFIGFNYTLKDKALTEIGFKEEIGPLYTEFQLPKSMENQIYDHRGGKTEVFEY</sequence>
<keyword evidence="2" id="KW-1185">Reference proteome</keyword>
<dbReference type="EMBL" id="CP039712">
    <property type="protein sequence ID" value="QCI86153.1"/>
    <property type="molecule type" value="Genomic_DNA"/>
</dbReference>
<protein>
    <submittedName>
        <fullName evidence="1">Uncharacterized protein</fullName>
    </submittedName>
</protein>
<reference evidence="1 2" key="1">
    <citation type="submission" date="2019-04" db="EMBL/GenBank/DDBJ databases">
        <title>Vagococcus sp. nov., isolated from faeces of yaks (Bos grunniens).</title>
        <authorList>
            <person name="Ge Y."/>
        </authorList>
    </citation>
    <scope>NUCLEOTIDE SEQUENCE [LARGE SCALE GENOMIC DNA]</scope>
    <source>
        <strain evidence="1 2">MN-17</strain>
    </source>
</reference>
<accession>A0A4D7CSR2</accession>